<organism evidence="1 2">
    <name type="scientific">Streptococcus mitis</name>
    <dbReference type="NCBI Taxonomy" id="28037"/>
    <lineage>
        <taxon>Bacteria</taxon>
        <taxon>Bacillati</taxon>
        <taxon>Bacillota</taxon>
        <taxon>Bacilli</taxon>
        <taxon>Lactobacillales</taxon>
        <taxon>Streptococcaceae</taxon>
        <taxon>Streptococcus</taxon>
        <taxon>Streptococcus mitis group</taxon>
    </lineage>
</organism>
<gene>
    <name evidence="1" type="ORF">GEZ78_10395</name>
</gene>
<dbReference type="AlphaFoldDB" id="A0A6I1UGX9"/>
<dbReference type="Proteomes" id="UP000436302">
    <property type="component" value="Unassembled WGS sequence"/>
</dbReference>
<evidence type="ECO:0000313" key="1">
    <source>
        <dbReference type="EMBL" id="MQP83926.1"/>
    </source>
</evidence>
<dbReference type="RefSeq" id="WP_194251703.1">
    <property type="nucleotide sequence ID" value="NZ_WIJG01000112.1"/>
</dbReference>
<proteinExistence type="predicted"/>
<comment type="caution">
    <text evidence="1">The sequence shown here is derived from an EMBL/GenBank/DDBJ whole genome shotgun (WGS) entry which is preliminary data.</text>
</comment>
<evidence type="ECO:0000313" key="2">
    <source>
        <dbReference type="Proteomes" id="UP000436302"/>
    </source>
</evidence>
<reference evidence="1 2" key="1">
    <citation type="submission" date="2019-10" db="EMBL/GenBank/DDBJ databases">
        <title>Streptococcus mitis of the oral and urogenital tracts.</title>
        <authorList>
            <person name="Price T."/>
            <person name="Mores C.R."/>
            <person name="Putonti C."/>
            <person name="Wolfe A.J."/>
        </authorList>
    </citation>
    <scope>NUCLEOTIDE SEQUENCE [LARGE SCALE GENOMIC DNA]</scope>
    <source>
        <strain evidence="1 2">SM39</strain>
    </source>
</reference>
<dbReference type="EMBL" id="WIJV01000115">
    <property type="protein sequence ID" value="MQP83926.1"/>
    <property type="molecule type" value="Genomic_DNA"/>
</dbReference>
<name>A0A6I1UGX9_STRMT</name>
<dbReference type="InterPro" id="IPR029058">
    <property type="entry name" value="AB_hydrolase_fold"/>
</dbReference>
<accession>A0A6I1UGX9</accession>
<sequence length="277" mass="31340">YPSAKITTAGHSLGESLAMYVALKRGYANIGYNGPDIHNLISKEEIKHMQEHPEQFRNYRHKYDVIGNITGNTTQTAIYPYIYPAKDNWGDKLEYHNLSQWRFDENGQLVDLDGKRVTNLKVTALAEATAGMYRYQKIKSYLSADGLSSREEIYLDSLQGMALGEGMANAARAGADDIKHLQEEVVSKAQELWNQLDFSSFRYLSYDEVLSTFASAGVTQATIVGSVEQDFEQMNQKAEKLATEFDTLNQQIIQVIENKLATDKELAGEFRKWNSRI</sequence>
<dbReference type="SUPFAM" id="SSF53474">
    <property type="entry name" value="alpha/beta-Hydrolases"/>
    <property type="match status" value="1"/>
</dbReference>
<feature type="non-terminal residue" evidence="1">
    <location>
        <position position="1"/>
    </location>
</feature>
<protein>
    <submittedName>
        <fullName evidence="1">Triacylglycerol lipase</fullName>
    </submittedName>
</protein>